<dbReference type="Pfam" id="PF00156">
    <property type="entry name" value="Pribosyltran"/>
    <property type="match status" value="1"/>
</dbReference>
<organism evidence="3 4">
    <name type="scientific">Streptomyces ossamyceticus</name>
    <dbReference type="NCBI Taxonomy" id="249581"/>
    <lineage>
        <taxon>Bacteria</taxon>
        <taxon>Bacillati</taxon>
        <taxon>Actinomycetota</taxon>
        <taxon>Actinomycetes</taxon>
        <taxon>Kitasatosporales</taxon>
        <taxon>Streptomycetaceae</taxon>
        <taxon>Streptomyces</taxon>
    </lineage>
</organism>
<accession>A0ABV2URS2</accession>
<dbReference type="InterPro" id="IPR029057">
    <property type="entry name" value="PRTase-like"/>
</dbReference>
<evidence type="ECO:0000256" key="1">
    <source>
        <dbReference type="SAM" id="MobiDB-lite"/>
    </source>
</evidence>
<sequence>MNPQLSRGGAPASTRFRDRSHAGRELAARLRPPGERGELPDPVVLALPRGGVPVAREVARALGAPLDVLVARKIGAPFQPELGVGAIVGDAPPLFDRSALAALGLTEADLAPVVARERDELRRRERRYRGGRPALDLRGRTAIVVDDGLATGVTARAALRAARRAHPARLILAVPVGAPESVELLRGEADVVICLRSPYGFRAVGHWYDNFDQLTDEDVLAVLADV</sequence>
<dbReference type="InterPro" id="IPR000836">
    <property type="entry name" value="PRTase_dom"/>
</dbReference>
<dbReference type="GO" id="GO:0016757">
    <property type="term" value="F:glycosyltransferase activity"/>
    <property type="evidence" value="ECO:0007669"/>
    <property type="project" value="UniProtKB-KW"/>
</dbReference>
<evidence type="ECO:0000313" key="4">
    <source>
        <dbReference type="Proteomes" id="UP001550210"/>
    </source>
</evidence>
<feature type="compositionally biased region" description="Basic and acidic residues" evidence="1">
    <location>
        <begin position="15"/>
        <end position="39"/>
    </location>
</feature>
<evidence type="ECO:0000259" key="2">
    <source>
        <dbReference type="Pfam" id="PF00156"/>
    </source>
</evidence>
<name>A0ABV2URS2_9ACTN</name>
<dbReference type="SUPFAM" id="SSF53271">
    <property type="entry name" value="PRTase-like"/>
    <property type="match status" value="1"/>
</dbReference>
<keyword evidence="3" id="KW-0808">Transferase</keyword>
<comment type="caution">
    <text evidence="3">The sequence shown here is derived from an EMBL/GenBank/DDBJ whole genome shotgun (WGS) entry which is preliminary data.</text>
</comment>
<reference evidence="3 4" key="1">
    <citation type="submission" date="2024-06" db="EMBL/GenBank/DDBJ databases">
        <title>The Natural Products Discovery Center: Release of the First 8490 Sequenced Strains for Exploring Actinobacteria Biosynthetic Diversity.</title>
        <authorList>
            <person name="Kalkreuter E."/>
            <person name="Kautsar S.A."/>
            <person name="Yang D."/>
            <person name="Bader C.D."/>
            <person name="Teijaro C.N."/>
            <person name="Fluegel L."/>
            <person name="Davis C.M."/>
            <person name="Simpson J.R."/>
            <person name="Lauterbach L."/>
            <person name="Steele A.D."/>
            <person name="Gui C."/>
            <person name="Meng S."/>
            <person name="Li G."/>
            <person name="Viehrig K."/>
            <person name="Ye F."/>
            <person name="Su P."/>
            <person name="Kiefer A.F."/>
            <person name="Nichols A."/>
            <person name="Cepeda A.J."/>
            <person name="Yan W."/>
            <person name="Fan B."/>
            <person name="Jiang Y."/>
            <person name="Adhikari A."/>
            <person name="Zheng C.-J."/>
            <person name="Schuster L."/>
            <person name="Cowan T.M."/>
            <person name="Smanski M.J."/>
            <person name="Chevrette M.G."/>
            <person name="De Carvalho L.P.S."/>
            <person name="Shen B."/>
        </authorList>
    </citation>
    <scope>NUCLEOTIDE SEQUENCE [LARGE SCALE GENOMIC DNA]</scope>
    <source>
        <strain evidence="3 4">NPDC006434</strain>
    </source>
</reference>
<dbReference type="RefSeq" id="WP_355393381.1">
    <property type="nucleotide sequence ID" value="NZ_JBEGHN010000001.1"/>
</dbReference>
<feature type="region of interest" description="Disordered" evidence="1">
    <location>
        <begin position="1"/>
        <end position="39"/>
    </location>
</feature>
<proteinExistence type="predicted"/>
<evidence type="ECO:0000313" key="3">
    <source>
        <dbReference type="EMBL" id="MET9844221.1"/>
    </source>
</evidence>
<dbReference type="Gene3D" id="3.30.1310.20">
    <property type="entry name" value="PRTase-like"/>
    <property type="match status" value="1"/>
</dbReference>
<protein>
    <submittedName>
        <fullName evidence="3">Phosphoribosyltransferase family protein</fullName>
    </submittedName>
</protein>
<dbReference type="Gene3D" id="3.40.50.2020">
    <property type="match status" value="1"/>
</dbReference>
<gene>
    <name evidence="3" type="ORF">ABZZ21_06480</name>
</gene>
<feature type="domain" description="Phosphoribosyltransferase" evidence="2">
    <location>
        <begin position="41"/>
        <end position="195"/>
    </location>
</feature>
<dbReference type="Proteomes" id="UP001550210">
    <property type="component" value="Unassembled WGS sequence"/>
</dbReference>
<dbReference type="EMBL" id="JBEXPZ010000006">
    <property type="protein sequence ID" value="MET9844221.1"/>
    <property type="molecule type" value="Genomic_DNA"/>
</dbReference>
<keyword evidence="4" id="KW-1185">Reference proteome</keyword>
<dbReference type="CDD" id="cd06223">
    <property type="entry name" value="PRTases_typeI"/>
    <property type="match status" value="1"/>
</dbReference>
<keyword evidence="3" id="KW-0328">Glycosyltransferase</keyword>